<feature type="transmembrane region" description="Helical" evidence="1">
    <location>
        <begin position="62"/>
        <end position="90"/>
    </location>
</feature>
<protein>
    <submittedName>
        <fullName evidence="2">Uncharacterized protein</fullName>
    </submittedName>
</protein>
<name>A0A4R2B7K6_9BACI</name>
<reference evidence="2 3" key="1">
    <citation type="journal article" date="2015" name="Stand. Genomic Sci.">
        <title>Genomic Encyclopedia of Bacterial and Archaeal Type Strains, Phase III: the genomes of soil and plant-associated and newly described type strains.</title>
        <authorList>
            <person name="Whitman W.B."/>
            <person name="Woyke T."/>
            <person name="Klenk H.P."/>
            <person name="Zhou Y."/>
            <person name="Lilburn T.G."/>
            <person name="Beck B.J."/>
            <person name="De Vos P."/>
            <person name="Vandamme P."/>
            <person name="Eisen J.A."/>
            <person name="Garrity G."/>
            <person name="Hugenholtz P."/>
            <person name="Kyrpides N.C."/>
        </authorList>
    </citation>
    <scope>NUCLEOTIDE SEQUENCE [LARGE SCALE GENOMIC DNA]</scope>
    <source>
        <strain evidence="2 3">CV53</strain>
    </source>
</reference>
<gene>
    <name evidence="2" type="ORF">EV146_11275</name>
</gene>
<evidence type="ECO:0000256" key="1">
    <source>
        <dbReference type="SAM" id="Phobius"/>
    </source>
</evidence>
<evidence type="ECO:0000313" key="3">
    <source>
        <dbReference type="Proteomes" id="UP000295689"/>
    </source>
</evidence>
<organism evidence="2 3">
    <name type="scientific">Mesobacillus foraminis</name>
    <dbReference type="NCBI Taxonomy" id="279826"/>
    <lineage>
        <taxon>Bacteria</taxon>
        <taxon>Bacillati</taxon>
        <taxon>Bacillota</taxon>
        <taxon>Bacilli</taxon>
        <taxon>Bacillales</taxon>
        <taxon>Bacillaceae</taxon>
        <taxon>Mesobacillus</taxon>
    </lineage>
</organism>
<dbReference type="EMBL" id="SLVV01000012">
    <property type="protein sequence ID" value="TCN21394.1"/>
    <property type="molecule type" value="Genomic_DNA"/>
</dbReference>
<evidence type="ECO:0000313" key="2">
    <source>
        <dbReference type="EMBL" id="TCN21394.1"/>
    </source>
</evidence>
<comment type="caution">
    <text evidence="2">The sequence shown here is derived from an EMBL/GenBank/DDBJ whole genome shotgun (WGS) entry which is preliminary data.</text>
</comment>
<dbReference type="Proteomes" id="UP000295689">
    <property type="component" value="Unassembled WGS sequence"/>
</dbReference>
<keyword evidence="1" id="KW-0812">Transmembrane</keyword>
<sequence>MKSMMKWSFILIPAVLLGLILFNMIGAHIGGTSGLSLQQGGQFGHYGGGHHFERGARSYGSIYGQASFFIPVLLLVVFKAGLALAGWMIWRVSKGKGGKIAGAVLLSAGVFSLLPKIIGVPFLILMAYLGYKFFQKINEEELEFVPAAELAGSYQIENQMKTRDFLDEWENSIRREDK</sequence>
<keyword evidence="3" id="KW-1185">Reference proteome</keyword>
<dbReference type="RefSeq" id="WP_132010475.1">
    <property type="nucleotide sequence ID" value="NZ_JABUHM010000014.1"/>
</dbReference>
<proteinExistence type="predicted"/>
<keyword evidence="1" id="KW-1133">Transmembrane helix</keyword>
<accession>A0A4R2B7K6</accession>
<feature type="transmembrane region" description="Helical" evidence="1">
    <location>
        <begin position="102"/>
        <end position="131"/>
    </location>
</feature>
<keyword evidence="1" id="KW-0472">Membrane</keyword>
<dbReference type="AlphaFoldDB" id="A0A4R2B7K6"/>